<evidence type="ECO:0000313" key="3">
    <source>
        <dbReference type="Proteomes" id="UP000630936"/>
    </source>
</evidence>
<reference evidence="2" key="2">
    <citation type="submission" date="2020-09" db="EMBL/GenBank/DDBJ databases">
        <authorList>
            <person name="Sun Q."/>
            <person name="Ohkuma M."/>
        </authorList>
    </citation>
    <scope>NUCLEOTIDE SEQUENCE</scope>
    <source>
        <strain evidence="2">JCM 4988</strain>
    </source>
</reference>
<dbReference type="Proteomes" id="UP000630936">
    <property type="component" value="Unassembled WGS sequence"/>
</dbReference>
<dbReference type="GO" id="GO:0003677">
    <property type="term" value="F:DNA binding"/>
    <property type="evidence" value="ECO:0007669"/>
    <property type="project" value="InterPro"/>
</dbReference>
<name>A0A918QQA6_9ACTN</name>
<dbReference type="InterPro" id="IPR010982">
    <property type="entry name" value="Lambda_DNA-bd_dom_sf"/>
</dbReference>
<gene>
    <name evidence="2" type="ORF">GCM10010387_65390</name>
</gene>
<dbReference type="RefSeq" id="WP_190126937.1">
    <property type="nucleotide sequence ID" value="NZ_BMWG01000036.1"/>
</dbReference>
<dbReference type="Gene3D" id="1.10.260.40">
    <property type="entry name" value="lambda repressor-like DNA-binding domains"/>
    <property type="match status" value="1"/>
</dbReference>
<dbReference type="PROSITE" id="PS50943">
    <property type="entry name" value="HTH_CROC1"/>
    <property type="match status" value="1"/>
</dbReference>
<dbReference type="SUPFAM" id="SSF47413">
    <property type="entry name" value="lambda repressor-like DNA-binding domains"/>
    <property type="match status" value="1"/>
</dbReference>
<dbReference type="AlphaFoldDB" id="A0A918QQA6"/>
<reference evidence="2" key="1">
    <citation type="journal article" date="2014" name="Int. J. Syst. Evol. Microbiol.">
        <title>Complete genome sequence of Corynebacterium casei LMG S-19264T (=DSM 44701T), isolated from a smear-ripened cheese.</title>
        <authorList>
            <consortium name="US DOE Joint Genome Institute (JGI-PGF)"/>
            <person name="Walter F."/>
            <person name="Albersmeier A."/>
            <person name="Kalinowski J."/>
            <person name="Ruckert C."/>
        </authorList>
    </citation>
    <scope>NUCLEOTIDE SEQUENCE</scope>
    <source>
        <strain evidence="2">JCM 4988</strain>
    </source>
</reference>
<evidence type="ECO:0000313" key="2">
    <source>
        <dbReference type="EMBL" id="GGZ62939.1"/>
    </source>
</evidence>
<protein>
    <recommendedName>
        <fullName evidence="1">HTH cro/C1-type domain-containing protein</fullName>
    </recommendedName>
</protein>
<feature type="domain" description="HTH cro/C1-type" evidence="1">
    <location>
        <begin position="25"/>
        <end position="79"/>
    </location>
</feature>
<comment type="caution">
    <text evidence="2">The sequence shown here is derived from an EMBL/GenBank/DDBJ whole genome shotgun (WGS) entry which is preliminary data.</text>
</comment>
<dbReference type="EMBL" id="BMWG01000036">
    <property type="protein sequence ID" value="GGZ62939.1"/>
    <property type="molecule type" value="Genomic_DNA"/>
</dbReference>
<dbReference type="InterPro" id="IPR001387">
    <property type="entry name" value="Cro/C1-type_HTH"/>
</dbReference>
<sequence>MSGKAPWTDVRLRAAWARGDWAAVLREFRRATGRTQQALEALIGMPQPHISAIESGRRQVKTAVVKARITEGLKVPDELMDVGQTKEYGDWSPSGELRERIAHGHRTGRTDLRTARWIGEVLATQRCAEDEVGGNELWAVVRSQTDAVTRLIPGTSGDIADQLMGLASEHAHWLSWVAWQNKKFGAALSWLDIAHGWAADAALADMTSWLHRVRANYARKHGDPVRALRTAESARGIVGLSPAASSVAAHEASLAAAAVGERDRALRLAEQAAGDAARVPDEGDRPGWLYWLTPTRAALHAADTAYACHRWQEAAAGISEVLPGLEGYPRDHAHYRSRMEDALRRSR</sequence>
<dbReference type="SMART" id="SM00530">
    <property type="entry name" value="HTH_XRE"/>
    <property type="match status" value="1"/>
</dbReference>
<keyword evidence="3" id="KW-1185">Reference proteome</keyword>
<evidence type="ECO:0000259" key="1">
    <source>
        <dbReference type="PROSITE" id="PS50943"/>
    </source>
</evidence>
<accession>A0A918QQA6</accession>
<proteinExistence type="predicted"/>
<dbReference type="Pfam" id="PF13560">
    <property type="entry name" value="HTH_31"/>
    <property type="match status" value="1"/>
</dbReference>
<organism evidence="2 3">
    <name type="scientific">Streptomyces inusitatus</name>
    <dbReference type="NCBI Taxonomy" id="68221"/>
    <lineage>
        <taxon>Bacteria</taxon>
        <taxon>Bacillati</taxon>
        <taxon>Actinomycetota</taxon>
        <taxon>Actinomycetes</taxon>
        <taxon>Kitasatosporales</taxon>
        <taxon>Streptomycetaceae</taxon>
        <taxon>Streptomyces</taxon>
    </lineage>
</organism>
<dbReference type="CDD" id="cd00093">
    <property type="entry name" value="HTH_XRE"/>
    <property type="match status" value="1"/>
</dbReference>